<proteinExistence type="predicted"/>
<dbReference type="EMBL" id="JAJITD010000012">
    <property type="protein sequence ID" value="MCC8395461.1"/>
    <property type="molecule type" value="Genomic_DNA"/>
</dbReference>
<feature type="transmembrane region" description="Helical" evidence="1">
    <location>
        <begin position="14"/>
        <end position="35"/>
    </location>
</feature>
<name>A0ABS8JZZ5_9BURK</name>
<keyword evidence="1" id="KW-0472">Membrane</keyword>
<sequence length="94" mass="10515">MVIRNVSEFFGRIFLQRCFYLFIVLMLFICAAPFVEAPPIRRFAIICANAFMIAAVASVGRSTLSFIIAVLPGLPALAFQWIASAARRTWEVLT</sequence>
<accession>A0ABS8JZZ5</accession>
<evidence type="ECO:0000313" key="2">
    <source>
        <dbReference type="EMBL" id="MCC8395461.1"/>
    </source>
</evidence>
<evidence type="ECO:0000256" key="1">
    <source>
        <dbReference type="SAM" id="Phobius"/>
    </source>
</evidence>
<dbReference type="RefSeq" id="WP_230511817.1">
    <property type="nucleotide sequence ID" value="NZ_JAJITD010000012.1"/>
</dbReference>
<keyword evidence="1" id="KW-1133">Transmembrane helix</keyword>
<evidence type="ECO:0000313" key="3">
    <source>
        <dbReference type="Proteomes" id="UP001431019"/>
    </source>
</evidence>
<protein>
    <submittedName>
        <fullName evidence="2">Uncharacterized protein</fullName>
    </submittedName>
</protein>
<organism evidence="2 3">
    <name type="scientific">Paraburkholderia sejongensis</name>
    <dbReference type="NCBI Taxonomy" id="2886946"/>
    <lineage>
        <taxon>Bacteria</taxon>
        <taxon>Pseudomonadati</taxon>
        <taxon>Pseudomonadota</taxon>
        <taxon>Betaproteobacteria</taxon>
        <taxon>Burkholderiales</taxon>
        <taxon>Burkholderiaceae</taxon>
        <taxon>Paraburkholderia</taxon>
    </lineage>
</organism>
<gene>
    <name evidence="2" type="ORF">LJ656_23010</name>
</gene>
<comment type="caution">
    <text evidence="2">The sequence shown here is derived from an EMBL/GenBank/DDBJ whole genome shotgun (WGS) entry which is preliminary data.</text>
</comment>
<dbReference type="Proteomes" id="UP001431019">
    <property type="component" value="Unassembled WGS sequence"/>
</dbReference>
<keyword evidence="3" id="KW-1185">Reference proteome</keyword>
<feature type="transmembrane region" description="Helical" evidence="1">
    <location>
        <begin position="42"/>
        <end position="60"/>
    </location>
</feature>
<reference evidence="2 3" key="1">
    <citation type="submission" date="2021-11" db="EMBL/GenBank/DDBJ databases">
        <authorList>
            <person name="Oh E.-T."/>
            <person name="Kim S.-B."/>
        </authorList>
    </citation>
    <scope>NUCLEOTIDE SEQUENCE [LARGE SCALE GENOMIC DNA]</scope>
    <source>
        <strain evidence="2 3">MMS20-SJTR3</strain>
    </source>
</reference>
<keyword evidence="1" id="KW-0812">Transmembrane</keyword>
<feature type="transmembrane region" description="Helical" evidence="1">
    <location>
        <begin position="66"/>
        <end position="86"/>
    </location>
</feature>